<evidence type="ECO:0000256" key="1">
    <source>
        <dbReference type="SAM" id="Coils"/>
    </source>
</evidence>
<protein>
    <submittedName>
        <fullName evidence="3">Uncharacterized protein</fullName>
    </submittedName>
</protein>
<feature type="region of interest" description="Disordered" evidence="2">
    <location>
        <begin position="393"/>
        <end position="437"/>
    </location>
</feature>
<feature type="coiled-coil region" evidence="1">
    <location>
        <begin position="334"/>
        <end position="368"/>
    </location>
</feature>
<dbReference type="EMBL" id="CAUYUJ010017804">
    <property type="protein sequence ID" value="CAK0878041.1"/>
    <property type="molecule type" value="Genomic_DNA"/>
</dbReference>
<feature type="region of interest" description="Disordered" evidence="2">
    <location>
        <begin position="199"/>
        <end position="236"/>
    </location>
</feature>
<name>A0ABN9VZI2_9DINO</name>
<feature type="compositionally biased region" description="Basic and acidic residues" evidence="2">
    <location>
        <begin position="404"/>
        <end position="425"/>
    </location>
</feature>
<evidence type="ECO:0000256" key="2">
    <source>
        <dbReference type="SAM" id="MobiDB-lite"/>
    </source>
</evidence>
<feature type="compositionally biased region" description="Gly residues" evidence="2">
    <location>
        <begin position="199"/>
        <end position="210"/>
    </location>
</feature>
<evidence type="ECO:0000313" key="4">
    <source>
        <dbReference type="Proteomes" id="UP001189429"/>
    </source>
</evidence>
<keyword evidence="1" id="KW-0175">Coiled coil</keyword>
<keyword evidence="4" id="KW-1185">Reference proteome</keyword>
<proteinExistence type="predicted"/>
<accession>A0ABN9VZI2</accession>
<organism evidence="3 4">
    <name type="scientific">Prorocentrum cordatum</name>
    <dbReference type="NCBI Taxonomy" id="2364126"/>
    <lineage>
        <taxon>Eukaryota</taxon>
        <taxon>Sar</taxon>
        <taxon>Alveolata</taxon>
        <taxon>Dinophyceae</taxon>
        <taxon>Prorocentrales</taxon>
        <taxon>Prorocentraceae</taxon>
        <taxon>Prorocentrum</taxon>
    </lineage>
</organism>
<evidence type="ECO:0000313" key="3">
    <source>
        <dbReference type="EMBL" id="CAK0878041.1"/>
    </source>
</evidence>
<sequence length="437" mass="45088">MAVVWGVDVGQTPTVKRSNTRLPVAANADLRFALKLRLLRQCSAVLEEVLSLRESVGRLLSDAKAQADLLDALSARVDELHTGFADHEEELFGGASAAYRPYRGAHAGRARDLKAGVSIGQGFGRSLSGRSSGSRRTWLSRDLGDGSFFGGLDREPLGGGHGSGLGSGRSHASGWGGRRARTRDVLGLAYKQGIGFGGQSEAVTGGGGEQPRGTLPRRRADGPGDAGGGGAQDGSDDVAEIDAELAQLRASAASHVALPAAPERCRSGAVVLPPVLGPTVGVDMAAIGVSLRQLYSVVDETEADARAVEHMAARGTLSSGSRAKSKGKNKVDVAERVRQELSLASAERRELEAQLAAARAAAGELAAAAGAEKAASSRLIKDMADTCIGGAASEKGQASVGAEAKAHPVEPRAKRMPEQRHEQGRGHGGGTLVSWRG</sequence>
<comment type="caution">
    <text evidence="3">The sequence shown here is derived from an EMBL/GenBank/DDBJ whole genome shotgun (WGS) entry which is preliminary data.</text>
</comment>
<dbReference type="Proteomes" id="UP001189429">
    <property type="component" value="Unassembled WGS sequence"/>
</dbReference>
<reference evidence="3" key="1">
    <citation type="submission" date="2023-10" db="EMBL/GenBank/DDBJ databases">
        <authorList>
            <person name="Chen Y."/>
            <person name="Shah S."/>
            <person name="Dougan E. K."/>
            <person name="Thang M."/>
            <person name="Chan C."/>
        </authorList>
    </citation>
    <scope>NUCLEOTIDE SEQUENCE [LARGE SCALE GENOMIC DNA]</scope>
</reference>
<gene>
    <name evidence="3" type="ORF">PCOR1329_LOCUS61927</name>
</gene>
<feature type="region of interest" description="Disordered" evidence="2">
    <location>
        <begin position="159"/>
        <end position="178"/>
    </location>
</feature>